<gene>
    <name evidence="1" type="ORF">GCM10023116_10690</name>
</gene>
<dbReference type="RefSeq" id="WP_345194517.1">
    <property type="nucleotide sequence ID" value="NZ_BAABFL010000107.1"/>
</dbReference>
<dbReference type="EMBL" id="BAABFL010000107">
    <property type="protein sequence ID" value="GAA4648796.1"/>
    <property type="molecule type" value="Genomic_DNA"/>
</dbReference>
<proteinExistence type="predicted"/>
<sequence length="77" mass="8182">MGAANIWLRFKALLPSGNRTIVTIIANNGNGTSQAQLRDGSIVVVEGEIVSGGSRALVVDRKVIGMAPELLQYEMDV</sequence>
<evidence type="ECO:0000313" key="2">
    <source>
        <dbReference type="Proteomes" id="UP001500604"/>
    </source>
</evidence>
<name>A0ABP8UZ29_9GAMM</name>
<reference evidence="2" key="1">
    <citation type="journal article" date="2019" name="Int. J. Syst. Evol. Microbiol.">
        <title>The Global Catalogue of Microorganisms (GCM) 10K type strain sequencing project: providing services to taxonomists for standard genome sequencing and annotation.</title>
        <authorList>
            <consortium name="The Broad Institute Genomics Platform"/>
            <consortium name="The Broad Institute Genome Sequencing Center for Infectious Disease"/>
            <person name="Wu L."/>
            <person name="Ma J."/>
        </authorList>
    </citation>
    <scope>NUCLEOTIDE SEQUENCE [LARGE SCALE GENOMIC DNA]</scope>
    <source>
        <strain evidence="2">JCM 17805</strain>
    </source>
</reference>
<dbReference type="Proteomes" id="UP001500604">
    <property type="component" value="Unassembled WGS sequence"/>
</dbReference>
<organism evidence="1 2">
    <name type="scientific">Kistimonas scapharcae</name>
    <dbReference type="NCBI Taxonomy" id="1036133"/>
    <lineage>
        <taxon>Bacteria</taxon>
        <taxon>Pseudomonadati</taxon>
        <taxon>Pseudomonadota</taxon>
        <taxon>Gammaproteobacteria</taxon>
        <taxon>Oceanospirillales</taxon>
        <taxon>Endozoicomonadaceae</taxon>
        <taxon>Kistimonas</taxon>
    </lineage>
</organism>
<evidence type="ECO:0000313" key="1">
    <source>
        <dbReference type="EMBL" id="GAA4648796.1"/>
    </source>
</evidence>
<comment type="caution">
    <text evidence="1">The sequence shown here is derived from an EMBL/GenBank/DDBJ whole genome shotgun (WGS) entry which is preliminary data.</text>
</comment>
<keyword evidence="2" id="KW-1185">Reference proteome</keyword>
<protein>
    <submittedName>
        <fullName evidence="1">Uncharacterized protein</fullName>
    </submittedName>
</protein>
<accession>A0ABP8UZ29</accession>